<proteinExistence type="predicted"/>
<dbReference type="AlphaFoldDB" id="A0A932HYH5"/>
<comment type="caution">
    <text evidence="1">The sequence shown here is derived from an EMBL/GenBank/DDBJ whole genome shotgun (WGS) entry which is preliminary data.</text>
</comment>
<accession>A0A932HYH5</accession>
<sequence length="274" mass="31233">MSIYNGYWETVAVFLGLRGLEELTDRAACLRLNGLDRSPADFRELCTTLYWNMPPHWPNRTPSKENWHGSGQIRLDPDERRPEVLLEGAIANLTELGLMDGWANQMPVASGFFEDGTDDGKAVHLIHSANGTSRFWELRWESGTPVHAAFELLGLGLIYLHSRVNQRAFGYFHHPLMKVNMLRTQVVAPPSFYEGYDLRWLLRGLREGTPALFRQETREDIWIIFDFLALPRSFNLPFATGEEVLRKCSASDAFPLAELLSSVVYHLDRAVDVP</sequence>
<protein>
    <submittedName>
        <fullName evidence="1">Uncharacterized protein</fullName>
    </submittedName>
</protein>
<dbReference type="Proteomes" id="UP000782312">
    <property type="component" value="Unassembled WGS sequence"/>
</dbReference>
<evidence type="ECO:0000313" key="1">
    <source>
        <dbReference type="EMBL" id="MBI3126064.1"/>
    </source>
</evidence>
<organism evidence="1 2">
    <name type="scientific">Tectimicrobiota bacterium</name>
    <dbReference type="NCBI Taxonomy" id="2528274"/>
    <lineage>
        <taxon>Bacteria</taxon>
        <taxon>Pseudomonadati</taxon>
        <taxon>Nitrospinota/Tectimicrobiota group</taxon>
        <taxon>Candidatus Tectimicrobiota</taxon>
    </lineage>
</organism>
<evidence type="ECO:0000313" key="2">
    <source>
        <dbReference type="Proteomes" id="UP000782312"/>
    </source>
</evidence>
<gene>
    <name evidence="1" type="ORF">HYZ11_00480</name>
</gene>
<reference evidence="1" key="1">
    <citation type="submission" date="2020-07" db="EMBL/GenBank/DDBJ databases">
        <title>Huge and variable diversity of episymbiotic CPR bacteria and DPANN archaea in groundwater ecosystems.</title>
        <authorList>
            <person name="He C.Y."/>
            <person name="Keren R."/>
            <person name="Whittaker M."/>
            <person name="Farag I.F."/>
            <person name="Doudna J."/>
            <person name="Cate J.H.D."/>
            <person name="Banfield J.F."/>
        </authorList>
    </citation>
    <scope>NUCLEOTIDE SEQUENCE</scope>
    <source>
        <strain evidence="1">NC_groundwater_763_Ag_S-0.2um_68_21</strain>
    </source>
</reference>
<name>A0A932HYH5_UNCTE</name>
<dbReference type="EMBL" id="JACPUR010000001">
    <property type="protein sequence ID" value="MBI3126064.1"/>
    <property type="molecule type" value="Genomic_DNA"/>
</dbReference>